<dbReference type="GO" id="GO:0009060">
    <property type="term" value="P:aerobic respiration"/>
    <property type="evidence" value="ECO:0007669"/>
    <property type="project" value="TreeGrafter"/>
</dbReference>
<comment type="cofactor">
    <cofactor evidence="3">
        <name>[2Fe-2S] cluster</name>
        <dbReference type="ChEBI" id="CHEBI:190135"/>
    </cofactor>
</comment>
<dbReference type="GO" id="GO:0051536">
    <property type="term" value="F:iron-sulfur cluster binding"/>
    <property type="evidence" value="ECO:0007669"/>
    <property type="project" value="InterPro"/>
</dbReference>
<accession>A0AAW6APU2</accession>
<evidence type="ECO:0000313" key="6">
    <source>
        <dbReference type="Proteomes" id="UP001300871"/>
    </source>
</evidence>
<name>A0AAW6APU2_CLOSY</name>
<dbReference type="InterPro" id="IPR025192">
    <property type="entry name" value="Succ_DH/fum_Rdtase_N"/>
</dbReference>
<dbReference type="Pfam" id="PF13085">
    <property type="entry name" value="Fer2_3"/>
    <property type="match status" value="1"/>
</dbReference>
<feature type="domain" description="2Fe-2S ferredoxin-type" evidence="4">
    <location>
        <begin position="1"/>
        <end position="93"/>
    </location>
</feature>
<comment type="caution">
    <text evidence="5">The sequence shown here is derived from an EMBL/GenBank/DDBJ whole genome shotgun (WGS) entry which is preliminary data.</text>
</comment>
<dbReference type="InterPro" id="IPR036010">
    <property type="entry name" value="2Fe-2S_ferredoxin-like_sf"/>
</dbReference>
<comment type="similarity">
    <text evidence="2">Belongs to the succinate dehydrogenase/fumarate reductase iron-sulfur protein family.</text>
</comment>
<dbReference type="PANTHER" id="PTHR11921:SF29">
    <property type="entry name" value="SUCCINATE DEHYDROGENASE [UBIQUINONE] IRON-SULFUR SUBUNIT, MITOCHONDRIAL"/>
    <property type="match status" value="1"/>
</dbReference>
<sequence>MNVKIYRFNPETDQEARYDTFRVDVSREDRMTVMKLLEYIGDELDGTLSFYMHSVCGQGICGRCAVKVNGKVKLACCTVLTGDDVILEPAGENVVKDLVTLQS</sequence>
<evidence type="ECO:0000313" key="5">
    <source>
        <dbReference type="EMBL" id="MDB1998823.1"/>
    </source>
</evidence>
<proteinExistence type="inferred from homology"/>
<dbReference type="Proteomes" id="UP001300871">
    <property type="component" value="Unassembled WGS sequence"/>
</dbReference>
<gene>
    <name evidence="5" type="ORF">PM006_01200</name>
</gene>
<dbReference type="AlphaFoldDB" id="A0AAW6APU2"/>
<dbReference type="InterPro" id="IPR012675">
    <property type="entry name" value="Beta-grasp_dom_sf"/>
</dbReference>
<dbReference type="InterPro" id="IPR001041">
    <property type="entry name" value="2Fe-2S_ferredoxin-type"/>
</dbReference>
<dbReference type="Gene3D" id="3.10.20.30">
    <property type="match status" value="1"/>
</dbReference>
<evidence type="ECO:0000259" key="4">
    <source>
        <dbReference type="PROSITE" id="PS51085"/>
    </source>
</evidence>
<evidence type="ECO:0000256" key="3">
    <source>
        <dbReference type="ARBA" id="ARBA00034078"/>
    </source>
</evidence>
<dbReference type="RefSeq" id="WP_256318609.1">
    <property type="nucleotide sequence ID" value="NZ_JANGAM010000026.1"/>
</dbReference>
<dbReference type="GO" id="GO:0022904">
    <property type="term" value="P:respiratory electron transport chain"/>
    <property type="evidence" value="ECO:0007669"/>
    <property type="project" value="TreeGrafter"/>
</dbReference>
<dbReference type="PANTHER" id="PTHR11921">
    <property type="entry name" value="SUCCINATE DEHYDROGENASE IRON-SULFUR PROTEIN"/>
    <property type="match status" value="1"/>
</dbReference>
<dbReference type="EMBL" id="JAQLGM010000002">
    <property type="protein sequence ID" value="MDB1998823.1"/>
    <property type="molecule type" value="Genomic_DNA"/>
</dbReference>
<dbReference type="InterPro" id="IPR050573">
    <property type="entry name" value="SDH/FRD_Iron-Sulfur"/>
</dbReference>
<comment type="cofactor">
    <cofactor evidence="1">
        <name>[3Fe-4S] cluster</name>
        <dbReference type="ChEBI" id="CHEBI:21137"/>
    </cofactor>
</comment>
<protein>
    <submittedName>
        <fullName evidence="5">2Fe-2S iron-sulfur cluster-binding protein</fullName>
    </submittedName>
</protein>
<evidence type="ECO:0000256" key="1">
    <source>
        <dbReference type="ARBA" id="ARBA00001927"/>
    </source>
</evidence>
<evidence type="ECO:0000256" key="2">
    <source>
        <dbReference type="ARBA" id="ARBA00009433"/>
    </source>
</evidence>
<dbReference type="PROSITE" id="PS51085">
    <property type="entry name" value="2FE2S_FER_2"/>
    <property type="match status" value="1"/>
</dbReference>
<reference evidence="5" key="1">
    <citation type="submission" date="2023-01" db="EMBL/GenBank/DDBJ databases">
        <title>Human gut microbiome strain richness.</title>
        <authorList>
            <person name="Chen-Liaw A."/>
        </authorList>
    </citation>
    <scope>NUCLEOTIDE SEQUENCE</scope>
    <source>
        <strain evidence="5">B1_m1001713B170214d0_201011</strain>
    </source>
</reference>
<dbReference type="GO" id="GO:0009055">
    <property type="term" value="F:electron transfer activity"/>
    <property type="evidence" value="ECO:0007669"/>
    <property type="project" value="InterPro"/>
</dbReference>
<organism evidence="5 6">
    <name type="scientific">Clostridium symbiosum</name>
    <name type="common">Bacteroides symbiosus</name>
    <dbReference type="NCBI Taxonomy" id="1512"/>
    <lineage>
        <taxon>Bacteria</taxon>
        <taxon>Bacillati</taxon>
        <taxon>Bacillota</taxon>
        <taxon>Clostridia</taxon>
        <taxon>Lachnospirales</taxon>
        <taxon>Lachnospiraceae</taxon>
        <taxon>Otoolea</taxon>
    </lineage>
</organism>
<dbReference type="SUPFAM" id="SSF54292">
    <property type="entry name" value="2Fe-2S ferredoxin-like"/>
    <property type="match status" value="1"/>
</dbReference>